<gene>
    <name evidence="8" type="ORF">J2Z69_001228</name>
</gene>
<keyword evidence="9" id="KW-1185">Reference proteome</keyword>
<dbReference type="PANTHER" id="PTHR23513:SF6">
    <property type="entry name" value="MAJOR FACILITATOR SUPERFAMILY ASSOCIATED DOMAIN-CONTAINING PROTEIN"/>
    <property type="match status" value="1"/>
</dbReference>
<evidence type="ECO:0000256" key="5">
    <source>
        <dbReference type="ARBA" id="ARBA00022989"/>
    </source>
</evidence>
<evidence type="ECO:0000313" key="9">
    <source>
        <dbReference type="Proteomes" id="UP001519288"/>
    </source>
</evidence>
<dbReference type="Gene3D" id="1.20.1250.20">
    <property type="entry name" value="MFS general substrate transporter like domains"/>
    <property type="match status" value="1"/>
</dbReference>
<protein>
    <submittedName>
        <fullName evidence="8">MFS family permease</fullName>
    </submittedName>
</protein>
<feature type="transmembrane region" description="Helical" evidence="7">
    <location>
        <begin position="97"/>
        <end position="117"/>
    </location>
</feature>
<organism evidence="8 9">
    <name type="scientific">Paenibacillus shirakamiensis</name>
    <dbReference type="NCBI Taxonomy" id="1265935"/>
    <lineage>
        <taxon>Bacteria</taxon>
        <taxon>Bacillati</taxon>
        <taxon>Bacillota</taxon>
        <taxon>Bacilli</taxon>
        <taxon>Bacillales</taxon>
        <taxon>Paenibacillaceae</taxon>
        <taxon>Paenibacillus</taxon>
    </lineage>
</organism>
<keyword evidence="2" id="KW-0813">Transport</keyword>
<evidence type="ECO:0000313" key="8">
    <source>
        <dbReference type="EMBL" id="MBP2000209.1"/>
    </source>
</evidence>
<comment type="caution">
    <text evidence="8">The sequence shown here is derived from an EMBL/GenBank/DDBJ whole genome shotgun (WGS) entry which is preliminary data.</text>
</comment>
<evidence type="ECO:0000256" key="6">
    <source>
        <dbReference type="ARBA" id="ARBA00023136"/>
    </source>
</evidence>
<dbReference type="InterPro" id="IPR010290">
    <property type="entry name" value="TM_effector"/>
</dbReference>
<dbReference type="Pfam" id="PF05977">
    <property type="entry name" value="MFS_3"/>
    <property type="match status" value="1"/>
</dbReference>
<dbReference type="Proteomes" id="UP001519288">
    <property type="component" value="Unassembled WGS sequence"/>
</dbReference>
<sequence>MHLFMNRNFKLMFMGRVISNIGDSLYAVAAMWLVSELGGSTFYTGLAGFLTLIPRFMQFFSGPLIDRISIRFLLMNTQLIQAVLLTIIPLASYLGMLNVVLVLILSPLISVFNIIIYPAQMSALPRLVDKKDLLFAKSNP</sequence>
<dbReference type="PANTHER" id="PTHR23513">
    <property type="entry name" value="INTEGRAL MEMBRANE EFFLUX PROTEIN-RELATED"/>
    <property type="match status" value="1"/>
</dbReference>
<name>A0ABS4JER8_9BACL</name>
<evidence type="ECO:0000256" key="4">
    <source>
        <dbReference type="ARBA" id="ARBA00022692"/>
    </source>
</evidence>
<keyword evidence="4 7" id="KW-0812">Transmembrane</keyword>
<evidence type="ECO:0000256" key="2">
    <source>
        <dbReference type="ARBA" id="ARBA00022448"/>
    </source>
</evidence>
<reference evidence="8 9" key="1">
    <citation type="submission" date="2021-03" db="EMBL/GenBank/DDBJ databases">
        <title>Genomic Encyclopedia of Type Strains, Phase IV (KMG-IV): sequencing the most valuable type-strain genomes for metagenomic binning, comparative biology and taxonomic classification.</title>
        <authorList>
            <person name="Goeker M."/>
        </authorList>
    </citation>
    <scope>NUCLEOTIDE SEQUENCE [LARGE SCALE GENOMIC DNA]</scope>
    <source>
        <strain evidence="8 9">DSM 26806</strain>
    </source>
</reference>
<comment type="subcellular location">
    <subcellularLocation>
        <location evidence="1">Cell membrane</location>
        <topology evidence="1">Multi-pass membrane protein</topology>
    </subcellularLocation>
</comment>
<feature type="transmembrane region" description="Helical" evidence="7">
    <location>
        <begin position="40"/>
        <end position="60"/>
    </location>
</feature>
<evidence type="ECO:0000256" key="3">
    <source>
        <dbReference type="ARBA" id="ARBA00022475"/>
    </source>
</evidence>
<dbReference type="EMBL" id="JAGGLD010000001">
    <property type="protein sequence ID" value="MBP2000209.1"/>
    <property type="molecule type" value="Genomic_DNA"/>
</dbReference>
<keyword evidence="5 7" id="KW-1133">Transmembrane helix</keyword>
<evidence type="ECO:0000256" key="1">
    <source>
        <dbReference type="ARBA" id="ARBA00004651"/>
    </source>
</evidence>
<evidence type="ECO:0000256" key="7">
    <source>
        <dbReference type="SAM" id="Phobius"/>
    </source>
</evidence>
<keyword evidence="6 7" id="KW-0472">Membrane</keyword>
<feature type="transmembrane region" description="Helical" evidence="7">
    <location>
        <begin position="72"/>
        <end position="91"/>
    </location>
</feature>
<proteinExistence type="predicted"/>
<accession>A0ABS4JER8</accession>
<dbReference type="SUPFAM" id="SSF103473">
    <property type="entry name" value="MFS general substrate transporter"/>
    <property type="match status" value="1"/>
</dbReference>
<keyword evidence="3" id="KW-1003">Cell membrane</keyword>
<dbReference type="InterPro" id="IPR036259">
    <property type="entry name" value="MFS_trans_sf"/>
</dbReference>